<evidence type="ECO:0000259" key="4">
    <source>
        <dbReference type="PROSITE" id="PS51898"/>
    </source>
</evidence>
<evidence type="ECO:0000313" key="5">
    <source>
        <dbReference type="EMBL" id="TRX06563.1"/>
    </source>
</evidence>
<keyword evidence="3" id="KW-0233">DNA recombination</keyword>
<evidence type="ECO:0000256" key="2">
    <source>
        <dbReference type="ARBA" id="ARBA00023125"/>
    </source>
</evidence>
<evidence type="ECO:0000256" key="1">
    <source>
        <dbReference type="ARBA" id="ARBA00008857"/>
    </source>
</evidence>
<name>A0ABY3CLW3_9FLAO</name>
<dbReference type="PANTHER" id="PTHR30349:SF64">
    <property type="entry name" value="PROPHAGE INTEGRASE INTD-RELATED"/>
    <property type="match status" value="1"/>
</dbReference>
<dbReference type="CDD" id="cd01185">
    <property type="entry name" value="INTN1_C_like"/>
    <property type="match status" value="1"/>
</dbReference>
<keyword evidence="6" id="KW-1185">Reference proteome</keyword>
<proteinExistence type="inferred from homology"/>
<keyword evidence="2" id="KW-0238">DNA-binding</keyword>
<dbReference type="Gene3D" id="1.10.150.130">
    <property type="match status" value="1"/>
</dbReference>
<dbReference type="InterPro" id="IPR025269">
    <property type="entry name" value="SAM-like_dom"/>
</dbReference>
<organism evidence="5 6">
    <name type="scientific">Flavobacterium gawalongense</name>
    <dbReference type="NCBI Taxonomy" id="2594432"/>
    <lineage>
        <taxon>Bacteria</taxon>
        <taxon>Pseudomonadati</taxon>
        <taxon>Bacteroidota</taxon>
        <taxon>Flavobacteriia</taxon>
        <taxon>Flavobacteriales</taxon>
        <taxon>Flavobacteriaceae</taxon>
        <taxon>Flavobacterium</taxon>
    </lineage>
</organism>
<dbReference type="InterPro" id="IPR011010">
    <property type="entry name" value="DNA_brk_join_enz"/>
</dbReference>
<dbReference type="RefSeq" id="WP_143387096.1">
    <property type="nucleotide sequence ID" value="NZ_VJZM01000010.1"/>
</dbReference>
<dbReference type="InterPro" id="IPR013762">
    <property type="entry name" value="Integrase-like_cat_sf"/>
</dbReference>
<dbReference type="InterPro" id="IPR002104">
    <property type="entry name" value="Integrase_catalytic"/>
</dbReference>
<dbReference type="PROSITE" id="PS51898">
    <property type="entry name" value="TYR_RECOMBINASE"/>
    <property type="match status" value="1"/>
</dbReference>
<accession>A0ABY3CLW3</accession>
<dbReference type="Pfam" id="PF17293">
    <property type="entry name" value="Arm-DNA-bind_5"/>
    <property type="match status" value="1"/>
</dbReference>
<dbReference type="SUPFAM" id="SSF56349">
    <property type="entry name" value="DNA breaking-rejoining enzymes"/>
    <property type="match status" value="1"/>
</dbReference>
<dbReference type="Pfam" id="PF00589">
    <property type="entry name" value="Phage_integrase"/>
    <property type="match status" value="1"/>
</dbReference>
<dbReference type="Proteomes" id="UP000318528">
    <property type="component" value="Unassembled WGS sequence"/>
</dbReference>
<gene>
    <name evidence="5" type="ORF">FNW12_08185</name>
</gene>
<comment type="similarity">
    <text evidence="1">Belongs to the 'phage' integrase family.</text>
</comment>
<feature type="domain" description="Tyr recombinase" evidence="4">
    <location>
        <begin position="221"/>
        <end position="394"/>
    </location>
</feature>
<dbReference type="Pfam" id="PF13102">
    <property type="entry name" value="Phage_int_SAM_5"/>
    <property type="match status" value="1"/>
</dbReference>
<dbReference type="PANTHER" id="PTHR30349">
    <property type="entry name" value="PHAGE INTEGRASE-RELATED"/>
    <property type="match status" value="1"/>
</dbReference>
<dbReference type="InterPro" id="IPR010998">
    <property type="entry name" value="Integrase_recombinase_N"/>
</dbReference>
<evidence type="ECO:0000256" key="3">
    <source>
        <dbReference type="ARBA" id="ARBA00023172"/>
    </source>
</evidence>
<sequence length="401" mass="47084">MTTENFNILFVQAKNRTNKKNQSPLYCRITLNGIRKQFSTGIHIESIYWNSKKQLVLKTHKTASLYNSLLDNIKSKINNAYGVLKLEDNVFTIEDILDKYQGKEIKKKENILSYYKQYLFKIKKLVGLELKESTYNKFVYVGNHLEAFLKWKFRKTDFPLEELSLQFLDDFDYFLKIEKKQSQITINKTIQRLRTPIKQAISEGYLDRDPFILHKAKTVRKTVIFLTTEELKTFEETVFQQKRLSTIQDLFIFCCYTGLAYNEMAHLEKQNIQIGFDSINWIQMKREKTQRQISIPILPKAQEIIEKYSTDSNHIFPPISNQKFNSYLKEIADITGIEKRLTHHIARKTFASTVLLFNDVPMEIVSELLGHSNMVITQESYGKVVQKKVSEAIKNLAEKLK</sequence>
<evidence type="ECO:0000313" key="6">
    <source>
        <dbReference type="Proteomes" id="UP000318528"/>
    </source>
</evidence>
<dbReference type="InterPro" id="IPR035386">
    <property type="entry name" value="Arm-DNA-bind_5"/>
</dbReference>
<dbReference type="EMBL" id="VJZN01000011">
    <property type="protein sequence ID" value="TRX06563.1"/>
    <property type="molecule type" value="Genomic_DNA"/>
</dbReference>
<dbReference type="InterPro" id="IPR050090">
    <property type="entry name" value="Tyrosine_recombinase_XerCD"/>
</dbReference>
<protein>
    <submittedName>
        <fullName evidence="5">Site-specific integrase</fullName>
    </submittedName>
</protein>
<dbReference type="Gene3D" id="1.10.443.10">
    <property type="entry name" value="Intergrase catalytic core"/>
    <property type="match status" value="1"/>
</dbReference>
<comment type="caution">
    <text evidence="5">The sequence shown here is derived from an EMBL/GenBank/DDBJ whole genome shotgun (WGS) entry which is preliminary data.</text>
</comment>
<reference evidence="5 6" key="1">
    <citation type="submission" date="2019-07" db="EMBL/GenBank/DDBJ databases">
        <title>Novel species of Flavobacterium.</title>
        <authorList>
            <person name="Liu Q."/>
            <person name="Xin Y.-H."/>
        </authorList>
    </citation>
    <scope>NUCLEOTIDE SEQUENCE [LARGE SCALE GENOMIC DNA]</scope>
    <source>
        <strain evidence="5 6">GSP39</strain>
    </source>
</reference>